<organism evidence="1 2">
    <name type="scientific">Arxiozyma heterogenica</name>
    <dbReference type="NCBI Taxonomy" id="278026"/>
    <lineage>
        <taxon>Eukaryota</taxon>
        <taxon>Fungi</taxon>
        <taxon>Dikarya</taxon>
        <taxon>Ascomycota</taxon>
        <taxon>Saccharomycotina</taxon>
        <taxon>Saccharomycetes</taxon>
        <taxon>Saccharomycetales</taxon>
        <taxon>Saccharomycetaceae</taxon>
        <taxon>Arxiozyma</taxon>
    </lineage>
</organism>
<dbReference type="GO" id="GO:0008641">
    <property type="term" value="F:ubiquitin-like modifier activating enzyme activity"/>
    <property type="evidence" value="ECO:0007669"/>
    <property type="project" value="InterPro"/>
</dbReference>
<dbReference type="Proteomes" id="UP001306508">
    <property type="component" value="Unassembled WGS sequence"/>
</dbReference>
<dbReference type="Gene3D" id="3.40.50.720">
    <property type="entry name" value="NAD(P)-binding Rossmann-like Domain"/>
    <property type="match status" value="1"/>
</dbReference>
<keyword evidence="2" id="KW-1185">Reference proteome</keyword>
<evidence type="ECO:0000313" key="1">
    <source>
        <dbReference type="EMBL" id="KAK5778659.1"/>
    </source>
</evidence>
<dbReference type="InterPro" id="IPR035985">
    <property type="entry name" value="Ubiquitin-activating_enz"/>
</dbReference>
<proteinExistence type="predicted"/>
<accession>A0AAN7WI74</accession>
<evidence type="ECO:0000313" key="2">
    <source>
        <dbReference type="Proteomes" id="UP001306508"/>
    </source>
</evidence>
<dbReference type="SUPFAM" id="SSF69572">
    <property type="entry name" value="Activating enzymes of the ubiquitin-like proteins"/>
    <property type="match status" value="1"/>
</dbReference>
<reference evidence="2" key="1">
    <citation type="submission" date="2023-07" db="EMBL/GenBank/DDBJ databases">
        <title>A draft genome of Kazachstania heterogenica Y-27499.</title>
        <authorList>
            <person name="Donic C."/>
            <person name="Kralova J.S."/>
            <person name="Fidel L."/>
            <person name="Ben-Dor S."/>
            <person name="Jung S."/>
        </authorList>
    </citation>
    <scope>NUCLEOTIDE SEQUENCE [LARGE SCALE GENOMIC DNA]</scope>
    <source>
        <strain evidence="2">Y27499</strain>
    </source>
</reference>
<dbReference type="AlphaFoldDB" id="A0AAN7WI74"/>
<dbReference type="EMBL" id="JAWIZZ010000053">
    <property type="protein sequence ID" value="KAK5778659.1"/>
    <property type="molecule type" value="Genomic_DNA"/>
</dbReference>
<sequence>MQGINQLSLYDRQLRIWGTWGQVLLEKAHICLIGPETALLQETVKHLVLLGISNFTWLYLNRDYIKSKSSSSELLFKDLVDEMSQLRSEEIRIRRVSSRQDIKDYSNFSAIIVLNNNDKVDTIFHHSQTKLPPILTVQTAGFYGFLKLTLSEPHFVLDPHNEYQQVDLRLDQPWRALKDYMDDIKMKGMDIDDAAKYPYPVILAKMLQELIRRNTSSINTTVIKDSLEKIYCSEWVHRGYESMNYLEAQRFAFRTITKPEHDQFIKTLNEQVYPYLITQMGVLKDKWCDPMNRKIWYLITTLIKFIEETEMGLPLQGDLPDMECDNSEYQKFKAIYDIQRSHYLDLLEHKLHQNSTNELIDRQVLEIFSKNILDLTIIKPLENGETAGSSELYKVLTQNHDCRYDIQAQKHKFHKISEPSLFCVDVFLAGLVAQETIKLITHQFVPINNTFVYDGYDGTFTEIIKV</sequence>
<protein>
    <recommendedName>
        <fullName evidence="3">NEDD8-activating enzyme E1 regulatory subunit</fullName>
    </recommendedName>
</protein>
<comment type="caution">
    <text evidence="1">The sequence shown here is derived from an EMBL/GenBank/DDBJ whole genome shotgun (WGS) entry which is preliminary data.</text>
</comment>
<name>A0AAN7WI74_9SACH</name>
<evidence type="ECO:0008006" key="3">
    <source>
        <dbReference type="Google" id="ProtNLM"/>
    </source>
</evidence>
<gene>
    <name evidence="1" type="ORF">RI543_004330</name>
</gene>